<proteinExistence type="predicted"/>
<keyword evidence="2" id="KW-1185">Reference proteome</keyword>
<name>A0AC60PU78_IXOPE</name>
<evidence type="ECO:0000313" key="2">
    <source>
        <dbReference type="Proteomes" id="UP000805193"/>
    </source>
</evidence>
<dbReference type="EMBL" id="JABSTQ010010001">
    <property type="protein sequence ID" value="KAG0424222.1"/>
    <property type="molecule type" value="Genomic_DNA"/>
</dbReference>
<comment type="caution">
    <text evidence="1">The sequence shown here is derived from an EMBL/GenBank/DDBJ whole genome shotgun (WGS) entry which is preliminary data.</text>
</comment>
<gene>
    <name evidence="1" type="ORF">HPB47_000017</name>
</gene>
<evidence type="ECO:0000313" key="1">
    <source>
        <dbReference type="EMBL" id="KAG0424222.1"/>
    </source>
</evidence>
<dbReference type="Proteomes" id="UP000805193">
    <property type="component" value="Unassembled WGS sequence"/>
</dbReference>
<reference evidence="1 2" key="1">
    <citation type="journal article" date="2020" name="Cell">
        <title>Large-Scale Comparative Analyses of Tick Genomes Elucidate Their Genetic Diversity and Vector Capacities.</title>
        <authorList>
            <consortium name="Tick Genome and Microbiome Consortium (TIGMIC)"/>
            <person name="Jia N."/>
            <person name="Wang J."/>
            <person name="Shi W."/>
            <person name="Du L."/>
            <person name="Sun Y."/>
            <person name="Zhan W."/>
            <person name="Jiang J.F."/>
            <person name="Wang Q."/>
            <person name="Zhang B."/>
            <person name="Ji P."/>
            <person name="Bell-Sakyi L."/>
            <person name="Cui X.M."/>
            <person name="Yuan T.T."/>
            <person name="Jiang B.G."/>
            <person name="Yang W.F."/>
            <person name="Lam T.T."/>
            <person name="Chang Q.C."/>
            <person name="Ding S.J."/>
            <person name="Wang X.J."/>
            <person name="Zhu J.G."/>
            <person name="Ruan X.D."/>
            <person name="Zhao L."/>
            <person name="Wei J.T."/>
            <person name="Ye R.Z."/>
            <person name="Que T.C."/>
            <person name="Du C.H."/>
            <person name="Zhou Y.H."/>
            <person name="Cheng J.X."/>
            <person name="Dai P.F."/>
            <person name="Guo W.B."/>
            <person name="Han X.H."/>
            <person name="Huang E.J."/>
            <person name="Li L.F."/>
            <person name="Wei W."/>
            <person name="Gao Y.C."/>
            <person name="Liu J.Z."/>
            <person name="Shao H.Z."/>
            <person name="Wang X."/>
            <person name="Wang C.C."/>
            <person name="Yang T.C."/>
            <person name="Huo Q.B."/>
            <person name="Li W."/>
            <person name="Chen H.Y."/>
            <person name="Chen S.E."/>
            <person name="Zhou L.G."/>
            <person name="Ni X.B."/>
            <person name="Tian J.H."/>
            <person name="Sheng Y."/>
            <person name="Liu T."/>
            <person name="Pan Y.S."/>
            <person name="Xia L.Y."/>
            <person name="Li J."/>
            <person name="Zhao F."/>
            <person name="Cao W.C."/>
        </authorList>
    </citation>
    <scope>NUCLEOTIDE SEQUENCE [LARGE SCALE GENOMIC DNA]</scope>
    <source>
        <strain evidence="1">Iper-2018</strain>
    </source>
</reference>
<sequence>MPLSDLTFRKFVINKPGSVKRKRSFDPCESVSSAPSSPRNFEKLKVRLPAAAPDTHWLRYGGGACQPVPPKPPLPICDGEDLWATSALDTVQAHMASLSVFSCQERAQITADTLGQAENPRWHREIVGRVTASQFAAAVRCEKPDYLLKRMLYPKPGAVSKAIAYGREHEPDAVASYVQLLMVADIEVEVQETGLHLHPQYNFIGASPDRIVAVNGDKGLLEVKCPLSQKGKTILEAAKQTNFCCEVVGLEVRLKRKHPYYFQVQGQMAVTGHKWCHFVIWTEDLEDTESKGMTHIETIDFDEKFFDEEVLPGLLHFSKHALFPEMLTRRLKRLGTLTEKYVSYKQWLAGFYVVHDGEGLKKCFRKLRQEDNKHPAVTEPGHPILRRPARRTPTPFHGETCGDVNDWTQLYKQVARRDAWTPKQCLQNVNFSPEGTERRTWYENHDAMITTWKACKDEHREALATQQRQKRTEELLQAKVQGPNENIVSFVEDVLRLSSRMDSTAPEVKKLKILMQGVEENIFGVLCAVHLRPSDNLWRRPRILHKPSRHKPCTSRDYLTSLT</sequence>
<organism evidence="1 2">
    <name type="scientific">Ixodes persulcatus</name>
    <name type="common">Taiga tick</name>
    <dbReference type="NCBI Taxonomy" id="34615"/>
    <lineage>
        <taxon>Eukaryota</taxon>
        <taxon>Metazoa</taxon>
        <taxon>Ecdysozoa</taxon>
        <taxon>Arthropoda</taxon>
        <taxon>Chelicerata</taxon>
        <taxon>Arachnida</taxon>
        <taxon>Acari</taxon>
        <taxon>Parasitiformes</taxon>
        <taxon>Ixodida</taxon>
        <taxon>Ixodoidea</taxon>
        <taxon>Ixodidae</taxon>
        <taxon>Ixodinae</taxon>
        <taxon>Ixodes</taxon>
    </lineage>
</organism>
<protein>
    <submittedName>
        <fullName evidence="1">Uncharacterized protein</fullName>
    </submittedName>
</protein>
<accession>A0AC60PU78</accession>